<dbReference type="InterPro" id="IPR006704">
    <property type="entry name" value="CD47"/>
</dbReference>
<evidence type="ECO:0000313" key="4">
    <source>
        <dbReference type="Proteomes" id="UP000527355"/>
    </source>
</evidence>
<keyword evidence="1" id="KW-0732">Signal</keyword>
<dbReference type="GO" id="GO:0022409">
    <property type="term" value="P:positive regulation of cell-cell adhesion"/>
    <property type="evidence" value="ECO:0007669"/>
    <property type="project" value="InterPro"/>
</dbReference>
<dbReference type="InterPro" id="IPR013270">
    <property type="entry name" value="CD47_Vset"/>
</dbReference>
<accession>A0A7J7ZTW3</accession>
<protein>
    <recommendedName>
        <fullName evidence="2">CD47 immunoglobulin-like domain-containing protein</fullName>
    </recommendedName>
</protein>
<reference evidence="3 4" key="1">
    <citation type="journal article" date="2020" name="Nature">
        <title>Six reference-quality genomes reveal evolution of bat adaptations.</title>
        <authorList>
            <person name="Jebb D."/>
            <person name="Huang Z."/>
            <person name="Pippel M."/>
            <person name="Hughes G.M."/>
            <person name="Lavrichenko K."/>
            <person name="Devanna P."/>
            <person name="Winkler S."/>
            <person name="Jermiin L.S."/>
            <person name="Skirmuntt E.C."/>
            <person name="Katzourakis A."/>
            <person name="Burkitt-Gray L."/>
            <person name="Ray D.A."/>
            <person name="Sullivan K.A.M."/>
            <person name="Roscito J.G."/>
            <person name="Kirilenko B.M."/>
            <person name="Davalos L.M."/>
            <person name="Corthals A.P."/>
            <person name="Power M.L."/>
            <person name="Jones G."/>
            <person name="Ransome R.D."/>
            <person name="Dechmann D.K.N."/>
            <person name="Locatelli A.G."/>
            <person name="Puechmaille S.J."/>
            <person name="Fedrigo O."/>
            <person name="Jarvis E.D."/>
            <person name="Hiller M."/>
            <person name="Vernes S.C."/>
            <person name="Myers E.W."/>
            <person name="Teeling E.C."/>
        </authorList>
    </citation>
    <scope>NUCLEOTIDE SEQUENCE [LARGE SCALE GENOMIC DNA]</scope>
    <source>
        <strain evidence="3">MMyoMyo1</strain>
        <tissue evidence="3">Flight muscle</tissue>
    </source>
</reference>
<evidence type="ECO:0000259" key="2">
    <source>
        <dbReference type="Pfam" id="PF08204"/>
    </source>
</evidence>
<feature type="signal peptide" evidence="1">
    <location>
        <begin position="1"/>
        <end position="18"/>
    </location>
</feature>
<dbReference type="PANTHER" id="PTHR10613:SF0">
    <property type="entry name" value="LEUKOCYTE SURFACE ANTIGEN CD47"/>
    <property type="match status" value="1"/>
</dbReference>
<dbReference type="GO" id="GO:0050766">
    <property type="term" value="P:positive regulation of phagocytosis"/>
    <property type="evidence" value="ECO:0007669"/>
    <property type="project" value="InterPro"/>
</dbReference>
<organism evidence="3 4">
    <name type="scientific">Myotis myotis</name>
    <name type="common">Greater mouse-eared bat</name>
    <name type="synonym">Vespertilio myotis</name>
    <dbReference type="NCBI Taxonomy" id="51298"/>
    <lineage>
        <taxon>Eukaryota</taxon>
        <taxon>Metazoa</taxon>
        <taxon>Chordata</taxon>
        <taxon>Craniata</taxon>
        <taxon>Vertebrata</taxon>
        <taxon>Euteleostomi</taxon>
        <taxon>Mammalia</taxon>
        <taxon>Eutheria</taxon>
        <taxon>Laurasiatheria</taxon>
        <taxon>Chiroptera</taxon>
        <taxon>Yangochiroptera</taxon>
        <taxon>Vespertilionidae</taxon>
        <taxon>Myotis</taxon>
    </lineage>
</organism>
<feature type="chain" id="PRO_5029485036" description="CD47 immunoglobulin-like domain-containing protein" evidence="1">
    <location>
        <begin position="19"/>
        <end position="50"/>
    </location>
</feature>
<dbReference type="AlphaFoldDB" id="A0A7J7ZTW3"/>
<name>A0A7J7ZTW3_MYOMY</name>
<dbReference type="GO" id="GO:0070062">
    <property type="term" value="C:extracellular exosome"/>
    <property type="evidence" value="ECO:0007669"/>
    <property type="project" value="TreeGrafter"/>
</dbReference>
<feature type="domain" description="CD47 immunoglobulin-like" evidence="2">
    <location>
        <begin position="8"/>
        <end position="45"/>
    </location>
</feature>
<dbReference type="GO" id="GO:0070053">
    <property type="term" value="F:thrombospondin receptor activity"/>
    <property type="evidence" value="ECO:0007669"/>
    <property type="project" value="InterPro"/>
</dbReference>
<dbReference type="PANTHER" id="PTHR10613">
    <property type="entry name" value="LEUKOCYTE SURFACE ANTIGEN CD47"/>
    <property type="match status" value="1"/>
</dbReference>
<evidence type="ECO:0000313" key="3">
    <source>
        <dbReference type="EMBL" id="KAF6377485.1"/>
    </source>
</evidence>
<sequence length="50" mass="5389">MWPLLVLLLLGLASCGSAQLLFNTIKSVEYTNDNKTILIPCIVNNGGTEP</sequence>
<keyword evidence="4" id="KW-1185">Reference proteome</keyword>
<dbReference type="GO" id="GO:0005886">
    <property type="term" value="C:plasma membrane"/>
    <property type="evidence" value="ECO:0007669"/>
    <property type="project" value="InterPro"/>
</dbReference>
<dbReference type="GO" id="GO:0050729">
    <property type="term" value="P:positive regulation of inflammatory response"/>
    <property type="evidence" value="ECO:0007669"/>
    <property type="project" value="InterPro"/>
</dbReference>
<dbReference type="Proteomes" id="UP000527355">
    <property type="component" value="Unassembled WGS sequence"/>
</dbReference>
<comment type="caution">
    <text evidence="3">The sequence shown here is derived from an EMBL/GenBank/DDBJ whole genome shotgun (WGS) entry which is preliminary data.</text>
</comment>
<dbReference type="EMBL" id="JABWUV010000002">
    <property type="protein sequence ID" value="KAF6377485.1"/>
    <property type="molecule type" value="Genomic_DNA"/>
</dbReference>
<gene>
    <name evidence="3" type="ORF">mMyoMyo1_002445</name>
</gene>
<proteinExistence type="predicted"/>
<evidence type="ECO:0000256" key="1">
    <source>
        <dbReference type="SAM" id="SignalP"/>
    </source>
</evidence>
<dbReference type="Pfam" id="PF08204">
    <property type="entry name" value="V-set_CD47"/>
    <property type="match status" value="1"/>
</dbReference>